<accession>A0A8K0CJN9</accession>
<evidence type="ECO:0000313" key="2">
    <source>
        <dbReference type="Proteomes" id="UP000801492"/>
    </source>
</evidence>
<dbReference type="EMBL" id="VTPC01075506">
    <property type="protein sequence ID" value="KAF2888624.1"/>
    <property type="molecule type" value="Genomic_DNA"/>
</dbReference>
<comment type="caution">
    <text evidence="1">The sequence shown here is derived from an EMBL/GenBank/DDBJ whole genome shotgun (WGS) entry which is preliminary data.</text>
</comment>
<dbReference type="OrthoDB" id="6773637at2759"/>
<gene>
    <name evidence="1" type="ORF">ILUMI_17549</name>
</gene>
<evidence type="ECO:0000313" key="1">
    <source>
        <dbReference type="EMBL" id="KAF2888624.1"/>
    </source>
</evidence>
<dbReference type="AlphaFoldDB" id="A0A8K0CJN9"/>
<name>A0A8K0CJN9_IGNLU</name>
<organism evidence="1 2">
    <name type="scientific">Ignelater luminosus</name>
    <name type="common">Cucubano</name>
    <name type="synonym">Pyrophorus luminosus</name>
    <dbReference type="NCBI Taxonomy" id="2038154"/>
    <lineage>
        <taxon>Eukaryota</taxon>
        <taxon>Metazoa</taxon>
        <taxon>Ecdysozoa</taxon>
        <taxon>Arthropoda</taxon>
        <taxon>Hexapoda</taxon>
        <taxon>Insecta</taxon>
        <taxon>Pterygota</taxon>
        <taxon>Neoptera</taxon>
        <taxon>Endopterygota</taxon>
        <taxon>Coleoptera</taxon>
        <taxon>Polyphaga</taxon>
        <taxon>Elateriformia</taxon>
        <taxon>Elateroidea</taxon>
        <taxon>Elateridae</taxon>
        <taxon>Agrypninae</taxon>
        <taxon>Pyrophorini</taxon>
        <taxon>Ignelater</taxon>
    </lineage>
</organism>
<keyword evidence="2" id="KW-1185">Reference proteome</keyword>
<dbReference type="Proteomes" id="UP000801492">
    <property type="component" value="Unassembled WGS sequence"/>
</dbReference>
<sequence length="132" mass="14751">MFGTKLKIGLKIFLPHEVLADVNSEDLEVPFKNQEAEQSTEPIIIQNNNINVDCSIVSPESSREPSHALPLHNREVQKYATATCATKVGDTVRVREPDVDRVGSDQRNLLATVTEITENNLYKLGTKYCILN</sequence>
<proteinExistence type="predicted"/>
<reference evidence="1" key="1">
    <citation type="submission" date="2019-08" db="EMBL/GenBank/DDBJ databases">
        <title>The genome of the North American firefly Photinus pyralis.</title>
        <authorList>
            <consortium name="Photinus pyralis genome working group"/>
            <person name="Fallon T.R."/>
            <person name="Sander Lower S.E."/>
            <person name="Weng J.-K."/>
        </authorList>
    </citation>
    <scope>NUCLEOTIDE SEQUENCE</scope>
    <source>
        <strain evidence="1">TRF0915ILg1</strain>
        <tissue evidence="1">Whole body</tissue>
    </source>
</reference>
<protein>
    <submittedName>
        <fullName evidence="1">Uncharacterized protein</fullName>
    </submittedName>
</protein>